<dbReference type="Proteomes" id="UP000683139">
    <property type="component" value="Unassembled WGS sequence"/>
</dbReference>
<keyword evidence="2" id="KW-0472">Membrane</keyword>
<dbReference type="CDD" id="cd00038">
    <property type="entry name" value="CAP_ED"/>
    <property type="match status" value="2"/>
</dbReference>
<proteinExistence type="predicted"/>
<feature type="transmembrane region" description="Helical" evidence="2">
    <location>
        <begin position="468"/>
        <end position="488"/>
    </location>
</feature>
<gene>
    <name evidence="4" type="ORF">J40TS1_53210</name>
</gene>
<dbReference type="Gene3D" id="2.60.120.10">
    <property type="entry name" value="Jelly Rolls"/>
    <property type="match status" value="2"/>
</dbReference>
<dbReference type="EMBL" id="BOSE01000019">
    <property type="protein sequence ID" value="GIP19679.1"/>
    <property type="molecule type" value="Genomic_DNA"/>
</dbReference>
<feature type="transmembrane region" description="Helical" evidence="2">
    <location>
        <begin position="532"/>
        <end position="554"/>
    </location>
</feature>
<dbReference type="SUPFAM" id="SSF51206">
    <property type="entry name" value="cAMP-binding domain-like"/>
    <property type="match status" value="2"/>
</dbReference>
<sequence>MGSSVEAIQNHTLLHGVPRHELEAVVAAMEYIVLEHNDVLIHEGEIGDCCYFIVSGQAVVSTRSITDRPLVLDVLGPGAIVGEISLLLQEKRTADVKAQGKLEALRLKSVDFNRFSESSPMFHESLLFSSRIRLLHGLLRKTTIWSSIPDAELRGLAEVTRKASISSGEKVLVEGSISNQLYMISSGRFQVERNGRKIITLGSGDCFGEVDLLLNGPYSGTVTALEDSELLIIGKEEFHYILQQYEQVHRQFIELICLRRPELAALLKPEQPAKQPAKQQHAAKAEKRNNYKLGDNWITIVLVLGGLFILLTILSVWLKHPVLIAAALFIGGLAGPVAYVSFVRGAQLLGYRGSRLALVFVVSALTAAPVALILERWLLFGGFAGSSASRLGSFAEPIVISLIEECVKLLVVVVLLRNRKQRFLMDALVFGAAVGMGFAAIESILYGFTYLQQGTAADMLAVLWLRALLSPFGHGTWTAIAAAGLWFWLQSRSDAPARPGSAPRIRNFASMIGLMLCSIVLHALWNNHELEGLARLTGMIMIGAVGILLLYLLLRKGMSDEVKALQLLNPVINAAASQHSQLQELQLASNSLASLLCDGCGTVSPPDASYCARCGQALRAKK</sequence>
<dbReference type="InterPro" id="IPR000595">
    <property type="entry name" value="cNMP-bd_dom"/>
</dbReference>
<feature type="transmembrane region" description="Helical" evidence="2">
    <location>
        <begin position="297"/>
        <end position="317"/>
    </location>
</feature>
<evidence type="ECO:0000313" key="5">
    <source>
        <dbReference type="Proteomes" id="UP000683139"/>
    </source>
</evidence>
<dbReference type="AlphaFoldDB" id="A0A919YWB2"/>
<dbReference type="InterPro" id="IPR026898">
    <property type="entry name" value="PrsW"/>
</dbReference>
<accession>A0A919YWB2</accession>
<comment type="caution">
    <text evidence="4">The sequence shown here is derived from an EMBL/GenBank/DDBJ whole genome shotgun (WGS) entry which is preliminary data.</text>
</comment>
<protein>
    <recommendedName>
        <fullName evidence="3">Cyclic nucleotide-binding domain-containing protein</fullName>
    </recommendedName>
</protein>
<reference evidence="4" key="1">
    <citation type="submission" date="2021-03" db="EMBL/GenBank/DDBJ databases">
        <title>Antimicrobial resistance genes in bacteria isolated from Japanese honey, and their potential for conferring macrolide and lincosamide resistance in the American foulbrood pathogen Paenibacillus larvae.</title>
        <authorList>
            <person name="Okamoto M."/>
            <person name="Kumagai M."/>
            <person name="Kanamori H."/>
            <person name="Takamatsu D."/>
        </authorList>
    </citation>
    <scope>NUCLEOTIDE SEQUENCE</scope>
    <source>
        <strain evidence="4">J40TS1</strain>
    </source>
</reference>
<dbReference type="InterPro" id="IPR014710">
    <property type="entry name" value="RmlC-like_jellyroll"/>
</dbReference>
<dbReference type="PROSITE" id="PS50042">
    <property type="entry name" value="CNMP_BINDING_3"/>
    <property type="match status" value="2"/>
</dbReference>
<feature type="transmembrane region" description="Helical" evidence="2">
    <location>
        <begin position="394"/>
        <end position="416"/>
    </location>
</feature>
<dbReference type="PANTHER" id="PTHR23011">
    <property type="entry name" value="CYCLIC NUCLEOTIDE-BINDING DOMAIN CONTAINING PROTEIN"/>
    <property type="match status" value="1"/>
</dbReference>
<evidence type="ECO:0000259" key="3">
    <source>
        <dbReference type="PROSITE" id="PS50042"/>
    </source>
</evidence>
<name>A0A919YWB2_9BACL</name>
<evidence type="ECO:0000256" key="1">
    <source>
        <dbReference type="ARBA" id="ARBA00023159"/>
    </source>
</evidence>
<dbReference type="Pfam" id="PF13367">
    <property type="entry name" value="PrsW-protease"/>
    <property type="match status" value="1"/>
</dbReference>
<keyword evidence="2" id="KW-0812">Transmembrane</keyword>
<dbReference type="PANTHER" id="PTHR23011:SF28">
    <property type="entry name" value="CYCLIC NUCLEOTIDE-BINDING DOMAIN CONTAINING PROTEIN"/>
    <property type="match status" value="1"/>
</dbReference>
<dbReference type="RefSeq" id="WP_213520651.1">
    <property type="nucleotide sequence ID" value="NZ_BOSE01000019.1"/>
</dbReference>
<keyword evidence="2" id="KW-1133">Transmembrane helix</keyword>
<feature type="domain" description="Cyclic nucleotide-binding" evidence="3">
    <location>
        <begin position="144"/>
        <end position="259"/>
    </location>
</feature>
<dbReference type="Pfam" id="PF00027">
    <property type="entry name" value="cNMP_binding"/>
    <property type="match status" value="2"/>
</dbReference>
<keyword evidence="5" id="KW-1185">Reference proteome</keyword>
<feature type="transmembrane region" description="Helical" evidence="2">
    <location>
        <begin position="323"/>
        <end position="343"/>
    </location>
</feature>
<feature type="transmembrane region" description="Helical" evidence="2">
    <location>
        <begin position="508"/>
        <end position="526"/>
    </location>
</feature>
<feature type="transmembrane region" description="Helical" evidence="2">
    <location>
        <begin position="428"/>
        <end position="448"/>
    </location>
</feature>
<dbReference type="InterPro" id="IPR018488">
    <property type="entry name" value="cNMP-bd_CS"/>
</dbReference>
<dbReference type="InterPro" id="IPR018490">
    <property type="entry name" value="cNMP-bd_dom_sf"/>
</dbReference>
<dbReference type="GO" id="GO:0008233">
    <property type="term" value="F:peptidase activity"/>
    <property type="evidence" value="ECO:0007669"/>
    <property type="project" value="InterPro"/>
</dbReference>
<feature type="domain" description="Cyclic nucleotide-binding" evidence="3">
    <location>
        <begin position="13"/>
        <end position="115"/>
    </location>
</feature>
<evidence type="ECO:0000313" key="4">
    <source>
        <dbReference type="EMBL" id="GIP19679.1"/>
    </source>
</evidence>
<evidence type="ECO:0000256" key="2">
    <source>
        <dbReference type="SAM" id="Phobius"/>
    </source>
</evidence>
<dbReference type="PROSITE" id="PS00889">
    <property type="entry name" value="CNMP_BINDING_2"/>
    <property type="match status" value="1"/>
</dbReference>
<keyword evidence="1" id="KW-0010">Activator</keyword>
<dbReference type="SMART" id="SM00100">
    <property type="entry name" value="cNMP"/>
    <property type="match status" value="2"/>
</dbReference>
<organism evidence="4 5">
    <name type="scientific">Paenibacillus montaniterrae</name>
    <dbReference type="NCBI Taxonomy" id="429341"/>
    <lineage>
        <taxon>Bacteria</taxon>
        <taxon>Bacillati</taxon>
        <taxon>Bacillota</taxon>
        <taxon>Bacilli</taxon>
        <taxon>Bacillales</taxon>
        <taxon>Paenibacillaceae</taxon>
        <taxon>Paenibacillus</taxon>
    </lineage>
</organism>
<feature type="transmembrane region" description="Helical" evidence="2">
    <location>
        <begin position="355"/>
        <end position="374"/>
    </location>
</feature>